<feature type="region of interest" description="Disordered" evidence="1">
    <location>
        <begin position="50"/>
        <end position="82"/>
    </location>
</feature>
<evidence type="ECO:0000313" key="2">
    <source>
        <dbReference type="EMBL" id="KAG7325627.1"/>
    </source>
</evidence>
<proteinExistence type="predicted"/>
<name>A0A9D3SIR1_9TELE</name>
<feature type="compositionally biased region" description="Basic and acidic residues" evidence="1">
    <location>
        <begin position="73"/>
        <end position="82"/>
    </location>
</feature>
<comment type="caution">
    <text evidence="2">The sequence shown here is derived from an EMBL/GenBank/DDBJ whole genome shotgun (WGS) entry which is preliminary data.</text>
</comment>
<evidence type="ECO:0000256" key="1">
    <source>
        <dbReference type="SAM" id="MobiDB-lite"/>
    </source>
</evidence>
<evidence type="ECO:0000313" key="3">
    <source>
        <dbReference type="Proteomes" id="UP000824219"/>
    </source>
</evidence>
<gene>
    <name evidence="2" type="ORF">KOW79_010552</name>
</gene>
<keyword evidence="3" id="KW-1185">Reference proteome</keyword>
<protein>
    <submittedName>
        <fullName evidence="2">Uncharacterized protein</fullName>
    </submittedName>
</protein>
<dbReference type="Proteomes" id="UP000824219">
    <property type="component" value="Linkage Group LG12"/>
</dbReference>
<accession>A0A9D3SIR1</accession>
<sequence>MLQLRVISVTISSPRYTFNPAQYSNQRANRTAFASRRAYDRVQSRAITEQRRPIGTNWEIGNGTQAERKRKGETKEKQQKKA</sequence>
<organism evidence="2 3">
    <name type="scientific">Hemibagrus wyckioides</name>
    <dbReference type="NCBI Taxonomy" id="337641"/>
    <lineage>
        <taxon>Eukaryota</taxon>
        <taxon>Metazoa</taxon>
        <taxon>Chordata</taxon>
        <taxon>Craniata</taxon>
        <taxon>Vertebrata</taxon>
        <taxon>Euteleostomi</taxon>
        <taxon>Actinopterygii</taxon>
        <taxon>Neopterygii</taxon>
        <taxon>Teleostei</taxon>
        <taxon>Ostariophysi</taxon>
        <taxon>Siluriformes</taxon>
        <taxon>Bagridae</taxon>
        <taxon>Hemibagrus</taxon>
    </lineage>
</organism>
<dbReference type="AlphaFoldDB" id="A0A9D3SIR1"/>
<dbReference type="EMBL" id="JAHKSW010000012">
    <property type="protein sequence ID" value="KAG7325627.1"/>
    <property type="molecule type" value="Genomic_DNA"/>
</dbReference>
<reference evidence="2 3" key="1">
    <citation type="submission" date="2021-06" db="EMBL/GenBank/DDBJ databases">
        <title>Chromosome-level genome assembly of the red-tail catfish (Hemibagrus wyckioides).</title>
        <authorList>
            <person name="Shao F."/>
        </authorList>
    </citation>
    <scope>NUCLEOTIDE SEQUENCE [LARGE SCALE GENOMIC DNA]</scope>
    <source>
        <strain evidence="2">EC202008001</strain>
        <tissue evidence="2">Blood</tissue>
    </source>
</reference>